<reference evidence="2 3" key="1">
    <citation type="submission" date="2024-07" db="EMBL/GenBank/DDBJ databases">
        <title>Section-level genome sequencing and comparative genomics of Aspergillus sections Usti and Cavernicolus.</title>
        <authorList>
            <consortium name="Lawrence Berkeley National Laboratory"/>
            <person name="Nybo J.L."/>
            <person name="Vesth T.C."/>
            <person name="Theobald S."/>
            <person name="Frisvad J.C."/>
            <person name="Larsen T.O."/>
            <person name="Kjaerboelling I."/>
            <person name="Rothschild-Mancinelli K."/>
            <person name="Lyhne E.K."/>
            <person name="Kogle M.E."/>
            <person name="Barry K."/>
            <person name="Clum A."/>
            <person name="Na H."/>
            <person name="Ledsgaard L."/>
            <person name="Lin J."/>
            <person name="Lipzen A."/>
            <person name="Kuo A."/>
            <person name="Riley R."/>
            <person name="Mondo S."/>
            <person name="Labutti K."/>
            <person name="Haridas S."/>
            <person name="Pangalinan J."/>
            <person name="Salamov A.A."/>
            <person name="Simmons B.A."/>
            <person name="Magnuson J.K."/>
            <person name="Chen J."/>
            <person name="Drula E."/>
            <person name="Henrissat B."/>
            <person name="Wiebenga A."/>
            <person name="Lubbers R.J."/>
            <person name="Gomes A.C."/>
            <person name="Macurrencykelacurrency M.R."/>
            <person name="Stajich J."/>
            <person name="Grigoriev I.V."/>
            <person name="Mortensen U.H."/>
            <person name="De Vries R.P."/>
            <person name="Baker S.E."/>
            <person name="Andersen M.R."/>
        </authorList>
    </citation>
    <scope>NUCLEOTIDE SEQUENCE [LARGE SCALE GENOMIC DNA]</scope>
    <source>
        <strain evidence="2 3">CBS 449.75</strain>
    </source>
</reference>
<evidence type="ECO:0000313" key="3">
    <source>
        <dbReference type="Proteomes" id="UP001610432"/>
    </source>
</evidence>
<evidence type="ECO:0000313" key="2">
    <source>
        <dbReference type="EMBL" id="KAL2869235.1"/>
    </source>
</evidence>
<proteinExistence type="predicted"/>
<feature type="region of interest" description="Disordered" evidence="1">
    <location>
        <begin position="1"/>
        <end position="34"/>
    </location>
</feature>
<sequence>MEPLAPAPPPPPPGAFPAPRAALSSGTSSPPTILSGPRCCCCRCRRLRPRRKLVSPSPLALVFARLASRACRVTIARYILACARCRRAGSVSCRKFQRRRWARFAAYGPKRMRKTRESRPLLVPVVAVSSRARLGKRRGGAGKGRCGTGGHSHLAGTGGGVGDAGRRQRLRENGFGARIFGGTIWIADRECVLILVSRNCEHNQSRDCTESCFFMAARNQGR</sequence>
<feature type="compositionally biased region" description="Pro residues" evidence="1">
    <location>
        <begin position="1"/>
        <end position="16"/>
    </location>
</feature>
<keyword evidence="3" id="KW-1185">Reference proteome</keyword>
<dbReference type="Proteomes" id="UP001610432">
    <property type="component" value="Unassembled WGS sequence"/>
</dbReference>
<dbReference type="EMBL" id="JBFXLQ010000010">
    <property type="protein sequence ID" value="KAL2869235.1"/>
    <property type="molecule type" value="Genomic_DNA"/>
</dbReference>
<comment type="caution">
    <text evidence="2">The sequence shown here is derived from an EMBL/GenBank/DDBJ whole genome shotgun (WGS) entry which is preliminary data.</text>
</comment>
<accession>A0ABR4LXK2</accession>
<name>A0ABR4LXK2_9EURO</name>
<protein>
    <submittedName>
        <fullName evidence="2">Uncharacterized protein</fullName>
    </submittedName>
</protein>
<evidence type="ECO:0000256" key="1">
    <source>
        <dbReference type="SAM" id="MobiDB-lite"/>
    </source>
</evidence>
<gene>
    <name evidence="2" type="ORF">BJX67DRAFT_347901</name>
</gene>
<organism evidence="2 3">
    <name type="scientific">Aspergillus lucknowensis</name>
    <dbReference type="NCBI Taxonomy" id="176173"/>
    <lineage>
        <taxon>Eukaryota</taxon>
        <taxon>Fungi</taxon>
        <taxon>Dikarya</taxon>
        <taxon>Ascomycota</taxon>
        <taxon>Pezizomycotina</taxon>
        <taxon>Eurotiomycetes</taxon>
        <taxon>Eurotiomycetidae</taxon>
        <taxon>Eurotiales</taxon>
        <taxon>Aspergillaceae</taxon>
        <taxon>Aspergillus</taxon>
        <taxon>Aspergillus subgen. Nidulantes</taxon>
    </lineage>
</organism>
<dbReference type="RefSeq" id="XP_070888214.1">
    <property type="nucleotide sequence ID" value="XM_071028599.1"/>
</dbReference>
<dbReference type="GeneID" id="98143671"/>